<feature type="region of interest" description="Disordered" evidence="1">
    <location>
        <begin position="1"/>
        <end position="28"/>
    </location>
</feature>
<organism evidence="2 3">
    <name type="scientific">Rhodococcus qingshengii JCM 15477</name>
    <dbReference type="NCBI Taxonomy" id="1303681"/>
    <lineage>
        <taxon>Bacteria</taxon>
        <taxon>Bacillati</taxon>
        <taxon>Actinomycetota</taxon>
        <taxon>Actinomycetes</taxon>
        <taxon>Mycobacteriales</taxon>
        <taxon>Nocardiaceae</taxon>
        <taxon>Rhodococcus</taxon>
        <taxon>Rhodococcus erythropolis group</taxon>
    </lineage>
</organism>
<gene>
    <name evidence="2" type="ORF">M0639_32780</name>
</gene>
<keyword evidence="3" id="KW-1185">Reference proteome</keyword>
<accession>A0AB38RNN1</accession>
<evidence type="ECO:0000256" key="1">
    <source>
        <dbReference type="SAM" id="MobiDB-lite"/>
    </source>
</evidence>
<name>A0AB38RNN1_RHOSG</name>
<sequence>MTHTVTRSSRERSSIASRIVEEEATTDPYGPRRAVTVARLALEFAGQFSLEGVEIVLDGCILDLSWVSYAAMPELSERLARQRISSYCHSKNRGFR</sequence>
<dbReference type="Proteomes" id="UP000831484">
    <property type="component" value="Plasmid pdjl-6-4"/>
</dbReference>
<geneLocation type="plasmid" evidence="2 3">
    <name>pdjl-6-4</name>
</geneLocation>
<evidence type="ECO:0000313" key="2">
    <source>
        <dbReference type="EMBL" id="UPU46516.1"/>
    </source>
</evidence>
<reference evidence="3" key="1">
    <citation type="journal article" date="2022" name="Environ. Microbiol.">
        <title>Functional analysis, diversity, and distribution of carbendazim hydrolases MheI and CbmA, responsible for the initial step in carbendazim degradation.</title>
        <authorList>
            <person name="Zhang M."/>
            <person name="Bai X."/>
            <person name="Li Q."/>
            <person name="Zhang L."/>
            <person name="Zhu Q."/>
            <person name="Gao S."/>
            <person name="Ke Z."/>
            <person name="Jiang M."/>
            <person name="Hu J."/>
            <person name="Qiu J."/>
            <person name="Hong Q."/>
        </authorList>
    </citation>
    <scope>NUCLEOTIDE SEQUENCE [LARGE SCALE GENOMIC DNA]</scope>
    <source>
        <strain evidence="3">djl-6</strain>
    </source>
</reference>
<dbReference type="AlphaFoldDB" id="A0AB38RNN1"/>
<proteinExistence type="predicted"/>
<dbReference type="RefSeq" id="WP_231915190.1">
    <property type="nucleotide sequence ID" value="NZ_CP096567.1"/>
</dbReference>
<protein>
    <submittedName>
        <fullName evidence="2">Uncharacterized protein</fullName>
    </submittedName>
</protein>
<evidence type="ECO:0000313" key="3">
    <source>
        <dbReference type="Proteomes" id="UP000831484"/>
    </source>
</evidence>
<keyword evidence="2" id="KW-0614">Plasmid</keyword>
<dbReference type="EMBL" id="CP096567">
    <property type="protein sequence ID" value="UPU46516.1"/>
    <property type="molecule type" value="Genomic_DNA"/>
</dbReference>